<keyword evidence="3 8" id="KW-0540">Nuclease</keyword>
<proteinExistence type="inferred from homology"/>
<dbReference type="HAMAP" id="MF_00009">
    <property type="entry name" value="Endoribonucl_YbeY"/>
    <property type="match status" value="1"/>
</dbReference>
<feature type="binding site" evidence="8">
    <location>
        <position position="170"/>
    </location>
    <ligand>
        <name>Zn(2+)</name>
        <dbReference type="ChEBI" id="CHEBI:29105"/>
        <note>catalytic</note>
    </ligand>
</feature>
<comment type="caution">
    <text evidence="9">The sequence shown here is derived from an EMBL/GenBank/DDBJ whole genome shotgun (WGS) entry which is preliminary data.</text>
</comment>
<dbReference type="SUPFAM" id="SSF55486">
    <property type="entry name" value="Metalloproteases ('zincins'), catalytic domain"/>
    <property type="match status" value="1"/>
</dbReference>
<dbReference type="Pfam" id="PF02130">
    <property type="entry name" value="YbeY"/>
    <property type="match status" value="1"/>
</dbReference>
<feature type="binding site" evidence="8">
    <location>
        <position position="174"/>
    </location>
    <ligand>
        <name>Zn(2+)</name>
        <dbReference type="ChEBI" id="CHEBI:29105"/>
        <note>catalytic</note>
    </ligand>
</feature>
<dbReference type="InterPro" id="IPR002036">
    <property type="entry name" value="YbeY"/>
</dbReference>
<dbReference type="PANTHER" id="PTHR46986:SF1">
    <property type="entry name" value="ENDORIBONUCLEASE YBEY, CHLOROPLASTIC"/>
    <property type="match status" value="1"/>
</dbReference>
<keyword evidence="2 8" id="KW-0690">Ribosome biogenesis</keyword>
<dbReference type="GO" id="GO:0004521">
    <property type="term" value="F:RNA endonuclease activity"/>
    <property type="evidence" value="ECO:0007669"/>
    <property type="project" value="UniProtKB-UniRule"/>
</dbReference>
<keyword evidence="7 8" id="KW-0862">Zinc</keyword>
<dbReference type="Proteomes" id="UP000234914">
    <property type="component" value="Unassembled WGS sequence"/>
</dbReference>
<accession>A0A2I1RJ22</accession>
<dbReference type="RefSeq" id="WP_101964143.1">
    <property type="nucleotide sequence ID" value="NZ_PKJS01000005.1"/>
</dbReference>
<evidence type="ECO:0000256" key="7">
    <source>
        <dbReference type="ARBA" id="ARBA00022833"/>
    </source>
</evidence>
<keyword evidence="4 8" id="KW-0479">Metal-binding</keyword>
<dbReference type="EC" id="3.1.-.-" evidence="8"/>
<evidence type="ECO:0000256" key="5">
    <source>
        <dbReference type="ARBA" id="ARBA00022759"/>
    </source>
</evidence>
<dbReference type="InterPro" id="IPR023091">
    <property type="entry name" value="MetalPrtase_cat_dom_sf_prd"/>
</dbReference>
<dbReference type="PANTHER" id="PTHR46986">
    <property type="entry name" value="ENDORIBONUCLEASE YBEY, CHLOROPLASTIC"/>
    <property type="match status" value="1"/>
</dbReference>
<dbReference type="GO" id="GO:0005737">
    <property type="term" value="C:cytoplasm"/>
    <property type="evidence" value="ECO:0007669"/>
    <property type="project" value="UniProtKB-SubCell"/>
</dbReference>
<evidence type="ECO:0000256" key="8">
    <source>
        <dbReference type="HAMAP-Rule" id="MF_00009"/>
    </source>
</evidence>
<dbReference type="AlphaFoldDB" id="A0A2I1RJ22"/>
<dbReference type="GO" id="GO:0008270">
    <property type="term" value="F:zinc ion binding"/>
    <property type="evidence" value="ECO:0007669"/>
    <property type="project" value="UniProtKB-UniRule"/>
</dbReference>
<keyword evidence="8" id="KW-0698">rRNA processing</keyword>
<comment type="subcellular location">
    <subcellularLocation>
        <location evidence="8">Cytoplasm</location>
    </subcellularLocation>
</comment>
<gene>
    <name evidence="8 9" type="primary">ybeY</name>
    <name evidence="9" type="ORF">CYJ96_04830</name>
</gene>
<organism evidence="9 10">
    <name type="scientific">Faucicola osloensis</name>
    <name type="common">Moraxella osloensis</name>
    <dbReference type="NCBI Taxonomy" id="34062"/>
    <lineage>
        <taxon>Bacteria</taxon>
        <taxon>Pseudomonadati</taxon>
        <taxon>Pseudomonadota</taxon>
        <taxon>Gammaproteobacteria</taxon>
        <taxon>Moraxellales</taxon>
        <taxon>Moraxellaceae</taxon>
        <taxon>Faucicola</taxon>
    </lineage>
</organism>
<dbReference type="NCBIfam" id="TIGR00043">
    <property type="entry name" value="rRNA maturation RNase YbeY"/>
    <property type="match status" value="1"/>
</dbReference>
<evidence type="ECO:0000256" key="2">
    <source>
        <dbReference type="ARBA" id="ARBA00022517"/>
    </source>
</evidence>
<comment type="cofactor">
    <cofactor evidence="8">
        <name>Zn(2+)</name>
        <dbReference type="ChEBI" id="CHEBI:29105"/>
    </cofactor>
    <text evidence="8">Binds 1 zinc ion.</text>
</comment>
<dbReference type="GO" id="GO:0006364">
    <property type="term" value="P:rRNA processing"/>
    <property type="evidence" value="ECO:0007669"/>
    <property type="project" value="UniProtKB-UniRule"/>
</dbReference>
<evidence type="ECO:0000256" key="6">
    <source>
        <dbReference type="ARBA" id="ARBA00022801"/>
    </source>
</evidence>
<protein>
    <recommendedName>
        <fullName evidence="8">Endoribonuclease YbeY</fullName>
        <ecNumber evidence="8">3.1.-.-</ecNumber>
    </recommendedName>
</protein>
<reference evidence="9 10" key="1">
    <citation type="submission" date="2017-12" db="EMBL/GenBank/DDBJ databases">
        <title>Phylogenetic diversity of female urinary microbiome.</title>
        <authorList>
            <person name="Thomas-White K."/>
            <person name="Wolfe A.J."/>
        </authorList>
    </citation>
    <scope>NUCLEOTIDE SEQUENCE [LARGE SCALE GENOMIC DNA]</scope>
    <source>
        <strain evidence="9 10">UMB0416</strain>
    </source>
</reference>
<feature type="binding site" evidence="8">
    <location>
        <position position="180"/>
    </location>
    <ligand>
        <name>Zn(2+)</name>
        <dbReference type="ChEBI" id="CHEBI:29105"/>
        <note>catalytic</note>
    </ligand>
</feature>
<dbReference type="Gene3D" id="3.40.390.30">
    <property type="entry name" value="Metalloproteases ('zincins'), catalytic domain"/>
    <property type="match status" value="1"/>
</dbReference>
<keyword evidence="6 8" id="KW-0378">Hydrolase</keyword>
<comment type="similarity">
    <text evidence="1 8">Belongs to the endoribonuclease YbeY family.</text>
</comment>
<name>A0A2I1RJ22_FAUOS</name>
<evidence type="ECO:0000256" key="4">
    <source>
        <dbReference type="ARBA" id="ARBA00022723"/>
    </source>
</evidence>
<keyword evidence="5 8" id="KW-0255">Endonuclease</keyword>
<evidence type="ECO:0000256" key="1">
    <source>
        <dbReference type="ARBA" id="ARBA00010875"/>
    </source>
</evidence>
<evidence type="ECO:0000256" key="3">
    <source>
        <dbReference type="ARBA" id="ARBA00022722"/>
    </source>
</evidence>
<dbReference type="GO" id="GO:0004222">
    <property type="term" value="F:metalloendopeptidase activity"/>
    <property type="evidence" value="ECO:0007669"/>
    <property type="project" value="InterPro"/>
</dbReference>
<dbReference type="PROSITE" id="PS01306">
    <property type="entry name" value="UPF0054"/>
    <property type="match status" value="1"/>
</dbReference>
<evidence type="ECO:0000313" key="9">
    <source>
        <dbReference type="EMBL" id="PKZ69116.1"/>
    </source>
</evidence>
<dbReference type="EMBL" id="PKJS01000005">
    <property type="protein sequence ID" value="PKZ69116.1"/>
    <property type="molecule type" value="Genomic_DNA"/>
</dbReference>
<keyword evidence="8" id="KW-0963">Cytoplasm</keyword>
<sequence length="208" mass="22847">MSSALPTQIDLTGDLASAVPPAPMSQVPMGQVIISFAESLIELPTFGELEALYQQDKIAAILKQVLQYFQTHRDTTEIPSQLGEFIFQKTVELEIYVTEPVEARAINFEARGKDYATNILSYASELPEAVLELLPALPLGELVICHAVVVSQAAEQGKTVEQHLTHLLVHGMLHLLGFDHELGQAEQDEMEAIEIAVLDKLSVANPYE</sequence>
<evidence type="ECO:0000313" key="10">
    <source>
        <dbReference type="Proteomes" id="UP000234914"/>
    </source>
</evidence>
<comment type="function">
    <text evidence="8">Single strand-specific metallo-endoribonuclease involved in late-stage 70S ribosome quality control and in maturation of the 3' terminus of the 16S rRNA.</text>
</comment>
<dbReference type="InterPro" id="IPR020549">
    <property type="entry name" value="YbeY_CS"/>
</dbReference>